<comment type="similarity">
    <text evidence="3">Belongs to the RLP family.</text>
</comment>
<organism evidence="18 19">
    <name type="scientific">Cannabis sativa</name>
    <name type="common">Hemp</name>
    <name type="synonym">Marijuana</name>
    <dbReference type="NCBI Taxonomy" id="3483"/>
    <lineage>
        <taxon>Eukaryota</taxon>
        <taxon>Viridiplantae</taxon>
        <taxon>Streptophyta</taxon>
        <taxon>Embryophyta</taxon>
        <taxon>Tracheophyta</taxon>
        <taxon>Spermatophyta</taxon>
        <taxon>Magnoliopsida</taxon>
        <taxon>eudicotyledons</taxon>
        <taxon>Gunneridae</taxon>
        <taxon>Pentapetalae</taxon>
        <taxon>rosids</taxon>
        <taxon>fabids</taxon>
        <taxon>Rosales</taxon>
        <taxon>Cannabaceae</taxon>
        <taxon>Cannabis</taxon>
    </lineage>
</organism>
<evidence type="ECO:0000256" key="8">
    <source>
        <dbReference type="ARBA" id="ARBA00022737"/>
    </source>
</evidence>
<keyword evidence="14" id="KW-0675">Receptor</keyword>
<dbReference type="SUPFAM" id="SSF52047">
    <property type="entry name" value="RNI-like"/>
    <property type="match status" value="1"/>
</dbReference>
<dbReference type="EMBL" id="UZAU01000783">
    <property type="status" value="NOT_ANNOTATED_CDS"/>
    <property type="molecule type" value="Genomic_DNA"/>
</dbReference>
<evidence type="ECO:0000256" key="15">
    <source>
        <dbReference type="ARBA" id="ARBA00023180"/>
    </source>
</evidence>
<reference evidence="18" key="1">
    <citation type="submission" date="2021-03" db="UniProtKB">
        <authorList>
            <consortium name="EnsemblPlants"/>
        </authorList>
    </citation>
    <scope>IDENTIFICATION</scope>
</reference>
<proteinExistence type="inferred from homology"/>
<comment type="subcellular location">
    <subcellularLocation>
        <location evidence="2">Cell membrane</location>
        <topology evidence="2">Single-pass type I membrane protein</topology>
    </subcellularLocation>
    <subcellularLocation>
        <location evidence="1">Nucleus</location>
    </subcellularLocation>
</comment>
<keyword evidence="7" id="KW-0732">Signal</keyword>
<dbReference type="SUPFAM" id="SSF101936">
    <property type="entry name" value="DNA-binding pseudobarrel domain"/>
    <property type="match status" value="2"/>
</dbReference>
<evidence type="ECO:0000256" key="5">
    <source>
        <dbReference type="ARBA" id="ARBA00022614"/>
    </source>
</evidence>
<evidence type="ECO:0000256" key="11">
    <source>
        <dbReference type="ARBA" id="ARBA00023125"/>
    </source>
</evidence>
<evidence type="ECO:0000313" key="18">
    <source>
        <dbReference type="EnsemblPlants" id="cds.evm.model.10.25"/>
    </source>
</evidence>
<evidence type="ECO:0000256" key="3">
    <source>
        <dbReference type="ARBA" id="ARBA00009592"/>
    </source>
</evidence>
<keyword evidence="12" id="KW-0472">Membrane</keyword>
<dbReference type="InterPro" id="IPR003591">
    <property type="entry name" value="Leu-rich_rpt_typical-subtyp"/>
</dbReference>
<dbReference type="CDD" id="cd10017">
    <property type="entry name" value="B3_DNA"/>
    <property type="match status" value="2"/>
</dbReference>
<dbReference type="GO" id="GO:0003677">
    <property type="term" value="F:DNA binding"/>
    <property type="evidence" value="ECO:0007669"/>
    <property type="project" value="UniProtKB-KW"/>
</dbReference>
<dbReference type="PROSITE" id="PS50863">
    <property type="entry name" value="B3"/>
    <property type="match status" value="2"/>
</dbReference>
<keyword evidence="11" id="KW-0238">DNA-binding</keyword>
<evidence type="ECO:0000256" key="1">
    <source>
        <dbReference type="ARBA" id="ARBA00004123"/>
    </source>
</evidence>
<keyword evidence="13" id="KW-0804">Transcription</keyword>
<sequence>MLPTKFTKKLGNELFAVAKLIVPSGQFWEVRLEKVDNKIWFKHGWQEFVNFYSISYGNLLIFRYEGESEFHVCILNNTFTEIDYPIPLNDLSSNFVDPNLDNEIHLQLPHSSSKTRIVNKLGDKQVFKRVQTPLSNPKTERSNKIFRTNAASIDCTKASRAVKTEEETPVEQSGYANVPRSSAKMEKEENFFLNHEENTNLILPRGFPVTNPNSYYKIIKETEKAATIASMREYENPSFMVILRKKNTLHKSVHVPAMYTQKNMNQCCGFVHLVVHGNETQKWRIQCLPRRDQPSCRELSYGWSKFAMDNNLKEGDVCVFELLNVLLHILLLSHHPFANAMQPSCHEKERNALIHFNESYEIDCRLRPDHYHLHPTTSTWGSNGTDCCLWDGVECDMVTGHVISLYLDGSCLYGSINSNSTLFHLVHLQMLDLGYNNFTFSPIPTAIGTLSKLLYLHLGSSYFQGEIPSEISLLSKLIYLDLSYNVGGKDPVLVYLLKINPNSKSIFQNLTDLDSLFLTTVHIAYELGESLTNLTSLTHLSLGGCGLYGPIPPSLGKLTQLNLLNLKENDFTGYIPSSFQNLTQLSFIKITSNRISGPIPSWFGNLSELSYMGFSSNSLSGSVPPSLSKLSDLESLSLGENILSGPLQLDSFLKLRKLSDLDLGNNMISLLIDETKIDPNTTLPKFYSLAFAHCNLSKFPKFIGHQTNLVELDLSYNNIVGQIPQNLMSIQTLEAIHLSNNWITGFHNHTIKLPWSSLHLLEMQDNSLQGQLPIPPSSIKHYDVSNNNLSGEIPMSICNLTSIAVLDLSSNNFSGEFPSCLGSLINNDSLIALNLRNNSFHGTIPLECQQESELSMVDFSHNHFQGKLRRPISTCMNLEYLDFSFNQISDVFPTWLGSFPLLKVVMLRANKFHGVIRKPQSTITEFPRLQIIDVSHNYFTGALPHEYMLIWNAMKDFKLSNLTYMNAWENDTLSFNYELSEYDYSTTFVLKSVATHYGKIPTNLAVIDLSSNKFSGQIPQSIGILKALYSLNLSNNALSGHIPPSLGTLTELESLDLSQNQLSGQIPQQLAELNFLQKFDVSYNNLTGLIPRGNQFQTFENSFEGNQGLCGEPLLKKCENMMLPPPSALNKNVDSDSPIEIDWNFVLAGLVSGFVIGVSLGEIVIPRTRLAWLIYFSRTRLREMMIRG</sequence>
<evidence type="ECO:0000256" key="14">
    <source>
        <dbReference type="ARBA" id="ARBA00023170"/>
    </source>
</evidence>
<keyword evidence="19" id="KW-1185">Reference proteome</keyword>
<dbReference type="FunFam" id="3.80.10.10:FF:000095">
    <property type="entry name" value="LRR receptor-like serine/threonine-protein kinase GSO1"/>
    <property type="match status" value="1"/>
</dbReference>
<evidence type="ECO:0000256" key="12">
    <source>
        <dbReference type="ARBA" id="ARBA00023136"/>
    </source>
</evidence>
<evidence type="ECO:0000259" key="17">
    <source>
        <dbReference type="PROSITE" id="PS50863"/>
    </source>
</evidence>
<keyword evidence="6" id="KW-0812">Transmembrane</keyword>
<keyword evidence="5" id="KW-0433">Leucine-rich repeat</keyword>
<evidence type="ECO:0000256" key="2">
    <source>
        <dbReference type="ARBA" id="ARBA00004251"/>
    </source>
</evidence>
<dbReference type="InterPro" id="IPR055414">
    <property type="entry name" value="LRR_R13L4/SHOC2-like"/>
</dbReference>
<dbReference type="InterPro" id="IPR001611">
    <property type="entry name" value="Leu-rich_rpt"/>
</dbReference>
<dbReference type="SMART" id="SM01019">
    <property type="entry name" value="B3"/>
    <property type="match status" value="2"/>
</dbReference>
<dbReference type="Gramene" id="evm.model.10.25">
    <property type="protein sequence ID" value="cds.evm.model.10.25"/>
    <property type="gene ID" value="evm.TU.10.25"/>
</dbReference>
<feature type="domain" description="TF-B3" evidence="17">
    <location>
        <begin position="1"/>
        <end position="78"/>
    </location>
</feature>
<dbReference type="InterPro" id="IPR015300">
    <property type="entry name" value="DNA-bd_pseudobarrel_sf"/>
</dbReference>
<name>A0A803QMY8_CANSA</name>
<dbReference type="Proteomes" id="UP000596661">
    <property type="component" value="Unassembled WGS sequence"/>
</dbReference>
<dbReference type="Pfam" id="PF23598">
    <property type="entry name" value="LRR_14"/>
    <property type="match status" value="1"/>
</dbReference>
<dbReference type="PANTHER" id="PTHR48061:SF12">
    <property type="entry name" value="DISEASE RESISTANCE LIKE PROTEIN"/>
    <property type="match status" value="1"/>
</dbReference>
<evidence type="ECO:0000256" key="16">
    <source>
        <dbReference type="ARBA" id="ARBA00023242"/>
    </source>
</evidence>
<dbReference type="GO" id="GO:0005634">
    <property type="term" value="C:nucleus"/>
    <property type="evidence" value="ECO:0007669"/>
    <property type="project" value="UniProtKB-SubCell"/>
</dbReference>
<evidence type="ECO:0000256" key="13">
    <source>
        <dbReference type="ARBA" id="ARBA00023163"/>
    </source>
</evidence>
<dbReference type="AlphaFoldDB" id="A0A803QMY8"/>
<evidence type="ECO:0000256" key="4">
    <source>
        <dbReference type="ARBA" id="ARBA00022475"/>
    </source>
</evidence>
<keyword evidence="4" id="KW-1003">Cell membrane</keyword>
<dbReference type="FunFam" id="3.80.10.10:FF:000213">
    <property type="entry name" value="Tyrosine-sulfated glycopeptide receptor 1"/>
    <property type="match status" value="1"/>
</dbReference>
<keyword evidence="8" id="KW-0677">Repeat</keyword>
<dbReference type="InterPro" id="IPR032675">
    <property type="entry name" value="LRR_dom_sf"/>
</dbReference>
<keyword evidence="9" id="KW-1133">Transmembrane helix</keyword>
<dbReference type="SMART" id="SM00365">
    <property type="entry name" value="LRR_SD22"/>
    <property type="match status" value="5"/>
</dbReference>
<evidence type="ECO:0000256" key="6">
    <source>
        <dbReference type="ARBA" id="ARBA00022692"/>
    </source>
</evidence>
<dbReference type="Pfam" id="PF08263">
    <property type="entry name" value="LRRNT_2"/>
    <property type="match status" value="1"/>
</dbReference>
<dbReference type="Pfam" id="PF00560">
    <property type="entry name" value="LRR_1"/>
    <property type="match status" value="6"/>
</dbReference>
<dbReference type="Gene3D" id="2.40.330.10">
    <property type="entry name" value="DNA-binding pseudobarrel domain"/>
    <property type="match status" value="2"/>
</dbReference>
<dbReference type="Pfam" id="PF02362">
    <property type="entry name" value="B3"/>
    <property type="match status" value="2"/>
</dbReference>
<protein>
    <recommendedName>
        <fullName evidence="17">TF-B3 domain-containing protein</fullName>
    </recommendedName>
</protein>
<evidence type="ECO:0000256" key="10">
    <source>
        <dbReference type="ARBA" id="ARBA00023015"/>
    </source>
</evidence>
<dbReference type="OMA" id="RIWSARY"/>
<dbReference type="Gene3D" id="3.80.10.10">
    <property type="entry name" value="Ribonuclease Inhibitor"/>
    <property type="match status" value="6"/>
</dbReference>
<dbReference type="SUPFAM" id="SSF52058">
    <property type="entry name" value="L domain-like"/>
    <property type="match status" value="1"/>
</dbReference>
<accession>A0A803QMY8</accession>
<dbReference type="InterPro" id="IPR003340">
    <property type="entry name" value="B3_DNA-bd"/>
</dbReference>
<dbReference type="EnsemblPlants" id="evm.model.10.25">
    <property type="protein sequence ID" value="cds.evm.model.10.25"/>
    <property type="gene ID" value="evm.TU.10.25"/>
</dbReference>
<evidence type="ECO:0000256" key="9">
    <source>
        <dbReference type="ARBA" id="ARBA00022989"/>
    </source>
</evidence>
<dbReference type="InterPro" id="IPR046956">
    <property type="entry name" value="RLP23-like"/>
</dbReference>
<feature type="domain" description="TF-B3" evidence="17">
    <location>
        <begin position="238"/>
        <end position="335"/>
    </location>
</feature>
<keyword evidence="10" id="KW-0805">Transcription regulation</keyword>
<dbReference type="InterPro" id="IPR013210">
    <property type="entry name" value="LRR_N_plant-typ"/>
</dbReference>
<dbReference type="GO" id="GO:0005886">
    <property type="term" value="C:plasma membrane"/>
    <property type="evidence" value="ECO:0007669"/>
    <property type="project" value="UniProtKB-SubCell"/>
</dbReference>
<evidence type="ECO:0000313" key="19">
    <source>
        <dbReference type="Proteomes" id="UP000596661"/>
    </source>
</evidence>
<keyword evidence="16" id="KW-0539">Nucleus</keyword>
<keyword evidence="15" id="KW-0325">Glycoprotein</keyword>
<dbReference type="SMART" id="SM00369">
    <property type="entry name" value="LRR_TYP"/>
    <property type="match status" value="6"/>
</dbReference>
<evidence type="ECO:0000256" key="7">
    <source>
        <dbReference type="ARBA" id="ARBA00022729"/>
    </source>
</evidence>
<dbReference type="PANTHER" id="PTHR48061">
    <property type="entry name" value="LEUCINE-RICH REPEAT RECEPTOR PROTEIN KINASE EMS1-LIKE-RELATED"/>
    <property type="match status" value="1"/>
</dbReference>